<protein>
    <submittedName>
        <fullName evidence="6">NAD(P)-dependent oxidoreductase</fullName>
        <ecNumber evidence="6">1.1.-.-</ecNumber>
    </submittedName>
</protein>
<sequence length="287" mass="29312">MAKLAFLGLGLMGTPIAARLIEAGHDLTVWNRTSGKTRPLVDQGASVASSPAEAVAGADAVFTMVATPEALEQVLFGDEGVVGALSPGQRVIDMSTVGPQMIASVARRLPSHVTLVDAPVRGSVPEASTGRLEIYVGASQAAFDYVQPLLDPLGNVHHVGGPGAGAATKVVVNLTLGVAITALGEALALADTLGIERTTLLDVLVDSPIGPIVRGKRANIESGTYPPTFKLSLALKDLRLVGESAAGSGPDLRLAAASQSWLEQAARDGAADLDFSAVVATILEARS</sequence>
<dbReference type="InterPro" id="IPR029154">
    <property type="entry name" value="HIBADH-like_NADP-bd"/>
</dbReference>
<comment type="similarity">
    <text evidence="1">Belongs to the HIBADH-related family.</text>
</comment>
<evidence type="ECO:0000313" key="6">
    <source>
        <dbReference type="EMBL" id="MFD1532836.1"/>
    </source>
</evidence>
<evidence type="ECO:0000256" key="2">
    <source>
        <dbReference type="ARBA" id="ARBA00023002"/>
    </source>
</evidence>
<dbReference type="InterPro" id="IPR051265">
    <property type="entry name" value="HIBADH-related_NP60_sf"/>
</dbReference>
<dbReference type="Pfam" id="PF03446">
    <property type="entry name" value="NAD_binding_2"/>
    <property type="match status" value="1"/>
</dbReference>
<dbReference type="Pfam" id="PF14833">
    <property type="entry name" value="NAD_binding_11"/>
    <property type="match status" value="1"/>
</dbReference>
<dbReference type="InterPro" id="IPR013328">
    <property type="entry name" value="6PGD_dom2"/>
</dbReference>
<dbReference type="Gene3D" id="1.10.1040.10">
    <property type="entry name" value="N-(1-d-carboxylethyl)-l-norvaline Dehydrogenase, domain 2"/>
    <property type="match status" value="1"/>
</dbReference>
<evidence type="ECO:0000313" key="7">
    <source>
        <dbReference type="Proteomes" id="UP001597145"/>
    </source>
</evidence>
<keyword evidence="3" id="KW-0520">NAD</keyword>
<evidence type="ECO:0000256" key="1">
    <source>
        <dbReference type="ARBA" id="ARBA00009080"/>
    </source>
</evidence>
<evidence type="ECO:0000259" key="5">
    <source>
        <dbReference type="Pfam" id="PF14833"/>
    </source>
</evidence>
<dbReference type="Gene3D" id="3.40.50.720">
    <property type="entry name" value="NAD(P)-binding Rossmann-like Domain"/>
    <property type="match status" value="1"/>
</dbReference>
<dbReference type="InterPro" id="IPR015815">
    <property type="entry name" value="HIBADH-related"/>
</dbReference>
<evidence type="ECO:0000259" key="4">
    <source>
        <dbReference type="Pfam" id="PF03446"/>
    </source>
</evidence>
<dbReference type="EMBL" id="JBHUCP010000020">
    <property type="protein sequence ID" value="MFD1532836.1"/>
    <property type="molecule type" value="Genomic_DNA"/>
</dbReference>
<feature type="domain" description="6-phosphogluconate dehydrogenase NADP-binding" evidence="4">
    <location>
        <begin position="3"/>
        <end position="158"/>
    </location>
</feature>
<comment type="caution">
    <text evidence="6">The sequence shown here is derived from an EMBL/GenBank/DDBJ whole genome shotgun (WGS) entry which is preliminary data.</text>
</comment>
<organism evidence="6 7">
    <name type="scientific">Pseudonocardia aurantiaca</name>
    <dbReference type="NCBI Taxonomy" id="75290"/>
    <lineage>
        <taxon>Bacteria</taxon>
        <taxon>Bacillati</taxon>
        <taxon>Actinomycetota</taxon>
        <taxon>Actinomycetes</taxon>
        <taxon>Pseudonocardiales</taxon>
        <taxon>Pseudonocardiaceae</taxon>
        <taxon>Pseudonocardia</taxon>
    </lineage>
</organism>
<dbReference type="InterPro" id="IPR036291">
    <property type="entry name" value="NAD(P)-bd_dom_sf"/>
</dbReference>
<accession>A0ABW4FQR1</accession>
<reference evidence="7" key="1">
    <citation type="journal article" date="2019" name="Int. J. Syst. Evol. Microbiol.">
        <title>The Global Catalogue of Microorganisms (GCM) 10K type strain sequencing project: providing services to taxonomists for standard genome sequencing and annotation.</title>
        <authorList>
            <consortium name="The Broad Institute Genomics Platform"/>
            <consortium name="The Broad Institute Genome Sequencing Center for Infectious Disease"/>
            <person name="Wu L."/>
            <person name="Ma J."/>
        </authorList>
    </citation>
    <scope>NUCLEOTIDE SEQUENCE [LARGE SCALE GENOMIC DNA]</scope>
    <source>
        <strain evidence="7">JCM 12165</strain>
    </source>
</reference>
<dbReference type="InterPro" id="IPR006115">
    <property type="entry name" value="6PGDH_NADP-bd"/>
</dbReference>
<keyword evidence="7" id="KW-1185">Reference proteome</keyword>
<dbReference type="InterPro" id="IPR008927">
    <property type="entry name" value="6-PGluconate_DH-like_C_sf"/>
</dbReference>
<dbReference type="EC" id="1.1.-.-" evidence="6"/>
<dbReference type="PANTHER" id="PTHR43580">
    <property type="entry name" value="OXIDOREDUCTASE GLYR1-RELATED"/>
    <property type="match status" value="1"/>
</dbReference>
<dbReference type="GO" id="GO:0016491">
    <property type="term" value="F:oxidoreductase activity"/>
    <property type="evidence" value="ECO:0007669"/>
    <property type="project" value="UniProtKB-KW"/>
</dbReference>
<dbReference type="Proteomes" id="UP001597145">
    <property type="component" value="Unassembled WGS sequence"/>
</dbReference>
<evidence type="ECO:0000256" key="3">
    <source>
        <dbReference type="ARBA" id="ARBA00023027"/>
    </source>
</evidence>
<proteinExistence type="inferred from homology"/>
<name>A0ABW4FQR1_9PSEU</name>
<dbReference type="SUPFAM" id="SSF48179">
    <property type="entry name" value="6-phosphogluconate dehydrogenase C-terminal domain-like"/>
    <property type="match status" value="1"/>
</dbReference>
<dbReference type="SUPFAM" id="SSF51735">
    <property type="entry name" value="NAD(P)-binding Rossmann-fold domains"/>
    <property type="match status" value="1"/>
</dbReference>
<feature type="domain" description="3-hydroxyisobutyrate dehydrogenase-like NAD-binding" evidence="5">
    <location>
        <begin position="163"/>
        <end position="280"/>
    </location>
</feature>
<dbReference type="RefSeq" id="WP_343985965.1">
    <property type="nucleotide sequence ID" value="NZ_BAAAJG010000027.1"/>
</dbReference>
<keyword evidence="2 6" id="KW-0560">Oxidoreductase</keyword>
<dbReference type="PIRSF" id="PIRSF000103">
    <property type="entry name" value="HIBADH"/>
    <property type="match status" value="1"/>
</dbReference>
<dbReference type="PANTHER" id="PTHR43580:SF2">
    <property type="entry name" value="CYTOKINE-LIKE NUCLEAR FACTOR N-PAC"/>
    <property type="match status" value="1"/>
</dbReference>
<gene>
    <name evidence="6" type="ORF">ACFSCY_25770</name>
</gene>